<evidence type="ECO:0000313" key="2">
    <source>
        <dbReference type="Proteomes" id="UP000095287"/>
    </source>
</evidence>
<keyword evidence="2" id="KW-1185">Reference proteome</keyword>
<dbReference type="Proteomes" id="UP000095287">
    <property type="component" value="Unplaced"/>
</dbReference>
<feature type="compositionally biased region" description="Polar residues" evidence="1">
    <location>
        <begin position="1"/>
        <end position="10"/>
    </location>
</feature>
<accession>A0A1I7YEY5</accession>
<proteinExistence type="predicted"/>
<dbReference type="AlphaFoldDB" id="A0A1I7YEY5"/>
<protein>
    <submittedName>
        <fullName evidence="3">Talin_middle domain-containing protein</fullName>
    </submittedName>
</protein>
<sequence length="143" mass="15171">MKELANQKSPARSAPIGADGDKVTLLNESRKLAAGCKNMVRSVSEGHPDQRSAATVHYVVESADRVTAAAETIVAKSGSSVFNAQLMTAKTEQMLNALTDTVAHLRQAEGKDPFGSETKELIRSSTTLAATLTQLLATARTMK</sequence>
<dbReference type="WBParaSite" id="L893_g15448.t1">
    <property type="protein sequence ID" value="L893_g15448.t1"/>
    <property type="gene ID" value="L893_g15448"/>
</dbReference>
<feature type="region of interest" description="Disordered" evidence="1">
    <location>
        <begin position="1"/>
        <end position="22"/>
    </location>
</feature>
<reference evidence="3" key="1">
    <citation type="submission" date="2016-11" db="UniProtKB">
        <authorList>
            <consortium name="WormBaseParasite"/>
        </authorList>
    </citation>
    <scope>IDENTIFICATION</scope>
</reference>
<organism evidence="2 3">
    <name type="scientific">Steinernema glaseri</name>
    <dbReference type="NCBI Taxonomy" id="37863"/>
    <lineage>
        <taxon>Eukaryota</taxon>
        <taxon>Metazoa</taxon>
        <taxon>Ecdysozoa</taxon>
        <taxon>Nematoda</taxon>
        <taxon>Chromadorea</taxon>
        <taxon>Rhabditida</taxon>
        <taxon>Tylenchina</taxon>
        <taxon>Panagrolaimomorpha</taxon>
        <taxon>Strongyloidoidea</taxon>
        <taxon>Steinernematidae</taxon>
        <taxon>Steinernema</taxon>
    </lineage>
</organism>
<evidence type="ECO:0000256" key="1">
    <source>
        <dbReference type="SAM" id="MobiDB-lite"/>
    </source>
</evidence>
<name>A0A1I7YEY5_9BILA</name>
<evidence type="ECO:0000313" key="3">
    <source>
        <dbReference type="WBParaSite" id="L893_g15448.t1"/>
    </source>
</evidence>